<comment type="caution">
    <text evidence="2">The sequence shown here is derived from an EMBL/GenBank/DDBJ whole genome shotgun (WGS) entry which is preliminary data.</text>
</comment>
<organism evidence="2 3">
    <name type="scientific">Variovorax defluvii</name>
    <dbReference type="NCBI Taxonomy" id="913761"/>
    <lineage>
        <taxon>Bacteria</taxon>
        <taxon>Pseudomonadati</taxon>
        <taxon>Pseudomonadota</taxon>
        <taxon>Betaproteobacteria</taxon>
        <taxon>Burkholderiales</taxon>
        <taxon>Comamonadaceae</taxon>
        <taxon>Variovorax</taxon>
    </lineage>
</organism>
<feature type="compositionally biased region" description="Polar residues" evidence="1">
    <location>
        <begin position="1"/>
        <end position="31"/>
    </location>
</feature>
<proteinExistence type="predicted"/>
<keyword evidence="3" id="KW-1185">Reference proteome</keyword>
<sequence>MARTPTRQGATPSPSPSSDAVPQPSGPNATQPDVPPSRVATIALSPAPLVRMQKLHLMLAQLGARGAGTAWAMATTLPMRLEPQDLVELSAMQQAVMERLRKQHNSWIEGLTVLMHESAEQRHANTLSKYVEREYNLVAQFGALLADQASQMAGLMETIQVNLGYWVAQKQEPV</sequence>
<dbReference type="EMBL" id="BAABGJ010000059">
    <property type="protein sequence ID" value="GAA4349412.1"/>
    <property type="molecule type" value="Genomic_DNA"/>
</dbReference>
<evidence type="ECO:0008006" key="4">
    <source>
        <dbReference type="Google" id="ProtNLM"/>
    </source>
</evidence>
<gene>
    <name evidence="2" type="ORF">GCM10023165_36110</name>
</gene>
<name>A0ABP8I1N0_9BURK</name>
<evidence type="ECO:0000313" key="2">
    <source>
        <dbReference type="EMBL" id="GAA4349412.1"/>
    </source>
</evidence>
<feature type="region of interest" description="Disordered" evidence="1">
    <location>
        <begin position="1"/>
        <end position="37"/>
    </location>
</feature>
<reference evidence="3" key="1">
    <citation type="journal article" date="2019" name="Int. J. Syst. Evol. Microbiol.">
        <title>The Global Catalogue of Microorganisms (GCM) 10K type strain sequencing project: providing services to taxonomists for standard genome sequencing and annotation.</title>
        <authorList>
            <consortium name="The Broad Institute Genomics Platform"/>
            <consortium name="The Broad Institute Genome Sequencing Center for Infectious Disease"/>
            <person name="Wu L."/>
            <person name="Ma J."/>
        </authorList>
    </citation>
    <scope>NUCLEOTIDE SEQUENCE [LARGE SCALE GENOMIC DNA]</scope>
    <source>
        <strain evidence="3">JCM 17804</strain>
    </source>
</reference>
<accession>A0ABP8I1N0</accession>
<evidence type="ECO:0000256" key="1">
    <source>
        <dbReference type="SAM" id="MobiDB-lite"/>
    </source>
</evidence>
<protein>
    <recommendedName>
        <fullName evidence="4">Phasin domain-containing protein</fullName>
    </recommendedName>
</protein>
<dbReference type="RefSeq" id="WP_345539647.1">
    <property type="nucleotide sequence ID" value="NZ_BAABGJ010000059.1"/>
</dbReference>
<dbReference type="Proteomes" id="UP001500975">
    <property type="component" value="Unassembled WGS sequence"/>
</dbReference>
<evidence type="ECO:0000313" key="3">
    <source>
        <dbReference type="Proteomes" id="UP001500975"/>
    </source>
</evidence>